<dbReference type="GO" id="GO:0005829">
    <property type="term" value="C:cytosol"/>
    <property type="evidence" value="ECO:0007669"/>
    <property type="project" value="TreeGrafter"/>
</dbReference>
<keyword evidence="2" id="KW-0238">DNA-binding</keyword>
<name>B4EIX7_BURCJ</name>
<dbReference type="Gene3D" id="2.60.120.10">
    <property type="entry name" value="Jelly Rolls"/>
    <property type="match status" value="1"/>
</dbReference>
<reference evidence="7 8" key="1">
    <citation type="journal article" date="2009" name="J. Bacteriol.">
        <title>The genome of Burkholderia cenocepacia J2315, an epidemic pathogen of cystic fibrosis patients.</title>
        <authorList>
            <person name="Holden M.T."/>
            <person name="Seth-Smith H.M."/>
            <person name="Crossman L.C."/>
            <person name="Sebaihia M."/>
            <person name="Bentley S.D."/>
            <person name="Cerdeno-Tarraga A.M."/>
            <person name="Thomson N.R."/>
            <person name="Bason N."/>
            <person name="Quail M.A."/>
            <person name="Sharp S."/>
            <person name="Cherevach I."/>
            <person name="Churcher C."/>
            <person name="Goodhead I."/>
            <person name="Hauser H."/>
            <person name="Holroyd N."/>
            <person name="Mungall K."/>
            <person name="Scott P."/>
            <person name="Walker D."/>
            <person name="White B."/>
            <person name="Rose H."/>
            <person name="Iversen P."/>
            <person name="Mil-Homens D."/>
            <person name="Rocha E.P."/>
            <person name="Fialho A.M."/>
            <person name="Baldwin A."/>
            <person name="Dowson C."/>
            <person name="Barrell B.G."/>
            <person name="Govan J.R."/>
            <person name="Vandamme P."/>
            <person name="Hart C.A."/>
            <person name="Mahenthiralingam E."/>
            <person name="Parkhill J."/>
        </authorList>
    </citation>
    <scope>NUCLEOTIDE SEQUENCE [LARGE SCALE GENOMIC DNA]</scope>
    <source>
        <strain evidence="8">ATCC BAA-245 / DSM 16553 / LMG 16656 / NCTC 13227 / J2315 / CF5610</strain>
    </source>
</reference>
<dbReference type="SUPFAM" id="SSF46785">
    <property type="entry name" value="Winged helix' DNA-binding domain"/>
    <property type="match status" value="1"/>
</dbReference>
<evidence type="ECO:0000256" key="4">
    <source>
        <dbReference type="SAM" id="MobiDB-lite"/>
    </source>
</evidence>
<dbReference type="InterPro" id="IPR018490">
    <property type="entry name" value="cNMP-bd_dom_sf"/>
</dbReference>
<dbReference type="eggNOG" id="COG0664">
    <property type="taxonomic scope" value="Bacteria"/>
</dbReference>
<feature type="region of interest" description="Disordered" evidence="4">
    <location>
        <begin position="34"/>
        <end position="54"/>
    </location>
</feature>
<accession>B4EIX7</accession>
<evidence type="ECO:0000313" key="8">
    <source>
        <dbReference type="Proteomes" id="UP000001035"/>
    </source>
</evidence>
<dbReference type="Proteomes" id="UP000001035">
    <property type="component" value="Chromosome 2"/>
</dbReference>
<dbReference type="PROSITE" id="PS50042">
    <property type="entry name" value="CNMP_BINDING_3"/>
    <property type="match status" value="1"/>
</dbReference>
<dbReference type="PANTHER" id="PTHR24567:SF68">
    <property type="entry name" value="DNA-BINDING TRANSCRIPTIONAL DUAL REGULATOR CRP"/>
    <property type="match status" value="1"/>
</dbReference>
<dbReference type="InterPro" id="IPR014710">
    <property type="entry name" value="RmlC-like_jellyroll"/>
</dbReference>
<dbReference type="GO" id="GO:0003677">
    <property type="term" value="F:DNA binding"/>
    <property type="evidence" value="ECO:0007669"/>
    <property type="project" value="UniProtKB-KW"/>
</dbReference>
<evidence type="ECO:0000256" key="3">
    <source>
        <dbReference type="ARBA" id="ARBA00023163"/>
    </source>
</evidence>
<dbReference type="InterPro" id="IPR000595">
    <property type="entry name" value="cNMP-bd_dom"/>
</dbReference>
<dbReference type="PANTHER" id="PTHR24567">
    <property type="entry name" value="CRP FAMILY TRANSCRIPTIONAL REGULATORY PROTEIN"/>
    <property type="match status" value="1"/>
</dbReference>
<gene>
    <name evidence="7" type="ORF">BCAM1422</name>
</gene>
<feature type="domain" description="HTH crp-type" evidence="6">
    <location>
        <begin position="205"/>
        <end position="275"/>
    </location>
</feature>
<dbReference type="KEGG" id="bcj:BCAM1422"/>
<dbReference type="AlphaFoldDB" id="B4EIX7"/>
<dbReference type="CDD" id="cd00038">
    <property type="entry name" value="CAP_ED"/>
    <property type="match status" value="1"/>
</dbReference>
<organism evidence="7 8">
    <name type="scientific">Burkholderia cenocepacia (strain ATCC BAA-245 / DSM 16553 / LMG 16656 / NCTC 13227 / J2315 / CF5610)</name>
    <name type="common">Burkholderia cepacia (strain J2315)</name>
    <dbReference type="NCBI Taxonomy" id="216591"/>
    <lineage>
        <taxon>Bacteria</taxon>
        <taxon>Pseudomonadati</taxon>
        <taxon>Pseudomonadota</taxon>
        <taxon>Betaproteobacteria</taxon>
        <taxon>Burkholderiales</taxon>
        <taxon>Burkholderiaceae</taxon>
        <taxon>Burkholderia</taxon>
        <taxon>Burkholderia cepacia complex</taxon>
    </lineage>
</organism>
<dbReference type="EMBL" id="AM747721">
    <property type="protein sequence ID" value="CAR55279.1"/>
    <property type="molecule type" value="Genomic_DNA"/>
</dbReference>
<protein>
    <submittedName>
        <fullName evidence="7">Cyclic nucleotide binding protein</fullName>
    </submittedName>
</protein>
<evidence type="ECO:0000259" key="6">
    <source>
        <dbReference type="PROSITE" id="PS51063"/>
    </source>
</evidence>
<dbReference type="SUPFAM" id="SSF51206">
    <property type="entry name" value="cAMP-binding domain-like"/>
    <property type="match status" value="1"/>
</dbReference>
<dbReference type="InterPro" id="IPR012318">
    <property type="entry name" value="HTH_CRP"/>
</dbReference>
<evidence type="ECO:0000256" key="2">
    <source>
        <dbReference type="ARBA" id="ARBA00023125"/>
    </source>
</evidence>
<dbReference type="GO" id="GO:0003700">
    <property type="term" value="F:DNA-binding transcription factor activity"/>
    <property type="evidence" value="ECO:0007669"/>
    <property type="project" value="TreeGrafter"/>
</dbReference>
<proteinExistence type="predicted"/>
<evidence type="ECO:0000313" key="7">
    <source>
        <dbReference type="EMBL" id="CAR55279.1"/>
    </source>
</evidence>
<evidence type="ECO:0000256" key="1">
    <source>
        <dbReference type="ARBA" id="ARBA00023015"/>
    </source>
</evidence>
<feature type="domain" description="Cyclic nucleotide-binding" evidence="5">
    <location>
        <begin position="71"/>
        <end position="191"/>
    </location>
</feature>
<keyword evidence="8" id="KW-1185">Reference proteome</keyword>
<dbReference type="Pfam" id="PF00027">
    <property type="entry name" value="cNMP_binding"/>
    <property type="match status" value="1"/>
</dbReference>
<dbReference type="HOGENOM" id="CLU_075053_1_1_4"/>
<dbReference type="PROSITE" id="PS51063">
    <property type="entry name" value="HTH_CRP_2"/>
    <property type="match status" value="1"/>
</dbReference>
<dbReference type="InterPro" id="IPR036388">
    <property type="entry name" value="WH-like_DNA-bd_sf"/>
</dbReference>
<evidence type="ECO:0000259" key="5">
    <source>
        <dbReference type="PROSITE" id="PS50042"/>
    </source>
</evidence>
<sequence>MWFNCRQPNGRYCEPSVIETTECRSSAARYPYPRKPAPMHDHPDAAAAPADPPPAPGPLPPLATLFGQCAWFRTLAPEHQALVLAQSHVEQCEAGDVIAHRLAPSAYWIGVHQGLLKLAIFNVSGRGCTFSGVPSGGWFGEGSVIKRELRKYEVVAIQRSTVLFVPVDTFHALLDTSLPFTRFVIHQLNNRMGEFIASIQNSRLLDVDARVAQALAQLFNPALYPDTGPSLSISQEELGMLVGVSRQRINQALQQLEKLGALRLAYNQIDVVDLDALARFGMEQL</sequence>
<dbReference type="Pfam" id="PF13545">
    <property type="entry name" value="HTH_Crp_2"/>
    <property type="match status" value="1"/>
</dbReference>
<dbReference type="Gene3D" id="1.10.10.10">
    <property type="entry name" value="Winged helix-like DNA-binding domain superfamily/Winged helix DNA-binding domain"/>
    <property type="match status" value="1"/>
</dbReference>
<keyword evidence="3" id="KW-0804">Transcription</keyword>
<dbReference type="InterPro" id="IPR036390">
    <property type="entry name" value="WH_DNA-bd_sf"/>
</dbReference>
<keyword evidence="1" id="KW-0805">Transcription regulation</keyword>
<dbReference type="InterPro" id="IPR050397">
    <property type="entry name" value="Env_Response_Regulators"/>
</dbReference>